<reference evidence="2 3" key="1">
    <citation type="journal article" date="2012" name="PLoS Pathog.">
        <title>Diverse lifestyles and strategies of plant pathogenesis encoded in the genomes of eighteen Dothideomycetes fungi.</title>
        <authorList>
            <person name="Ohm R.A."/>
            <person name="Feau N."/>
            <person name="Henrissat B."/>
            <person name="Schoch C.L."/>
            <person name="Horwitz B.A."/>
            <person name="Barry K.W."/>
            <person name="Condon B.J."/>
            <person name="Copeland A.C."/>
            <person name="Dhillon B."/>
            <person name="Glaser F."/>
            <person name="Hesse C.N."/>
            <person name="Kosti I."/>
            <person name="LaButti K."/>
            <person name="Lindquist E.A."/>
            <person name="Lucas S."/>
            <person name="Salamov A.A."/>
            <person name="Bradshaw R.E."/>
            <person name="Ciuffetti L."/>
            <person name="Hamelin R.C."/>
            <person name="Kema G.H.J."/>
            <person name="Lawrence C."/>
            <person name="Scott J.A."/>
            <person name="Spatafora J.W."/>
            <person name="Turgeon B.G."/>
            <person name="de Wit P.J.G.M."/>
            <person name="Zhong S."/>
            <person name="Goodwin S.B."/>
            <person name="Grigoriev I.V."/>
        </authorList>
    </citation>
    <scope>NUCLEOTIDE SEQUENCE [LARGE SCALE GENOMIC DNA]</scope>
    <source>
        <strain evidence="2 3">SO2202</strain>
    </source>
</reference>
<dbReference type="PANTHER" id="PTHR38645">
    <property type="entry name" value="CHROMOSOME 9, WHOLE GENOME SHOTGUN SEQUENCE"/>
    <property type="match status" value="1"/>
</dbReference>
<feature type="compositionally biased region" description="Polar residues" evidence="1">
    <location>
        <begin position="153"/>
        <end position="162"/>
    </location>
</feature>
<sequence length="281" mass="31312">MDSMQRLSTSLPRNRRDVPNDLLTDFKAAARSVTDLYRMAVTSQKQARHAGYQDALDDLLLFLDKENMGLMDGEGWRVRQWATERLEGAGIVPAPATTDDDEEDRSSVKEEEKDDTRSSSPEIQRRPIPPGATSEITVEDDAPLPRRVVSEPPQETTTTVHSATPHHSLPQTDFTYQSTHAYPSGNHDRDMEIDVGNNPLVQAYTPTSAPSSTETVRLIPRSSRSNRRSNHNRRTGNENRAPLNFNLGSASGTKRKIPFPDFFDISGINDNGDRRDDGGRG</sequence>
<feature type="non-terminal residue" evidence="2">
    <location>
        <position position="281"/>
    </location>
</feature>
<organism evidence="2 3">
    <name type="scientific">Sphaerulina musiva (strain SO2202)</name>
    <name type="common">Poplar stem canker fungus</name>
    <name type="synonym">Septoria musiva</name>
    <dbReference type="NCBI Taxonomy" id="692275"/>
    <lineage>
        <taxon>Eukaryota</taxon>
        <taxon>Fungi</taxon>
        <taxon>Dikarya</taxon>
        <taxon>Ascomycota</taxon>
        <taxon>Pezizomycotina</taxon>
        <taxon>Dothideomycetes</taxon>
        <taxon>Dothideomycetidae</taxon>
        <taxon>Mycosphaerellales</taxon>
        <taxon>Mycosphaerellaceae</taxon>
        <taxon>Sphaerulina</taxon>
    </lineage>
</organism>
<dbReference type="RefSeq" id="XP_016762821.1">
    <property type="nucleotide sequence ID" value="XM_016908437.1"/>
</dbReference>
<evidence type="ECO:0000313" key="3">
    <source>
        <dbReference type="Proteomes" id="UP000016931"/>
    </source>
</evidence>
<evidence type="ECO:0000256" key="1">
    <source>
        <dbReference type="SAM" id="MobiDB-lite"/>
    </source>
</evidence>
<accession>M3D973</accession>
<feature type="region of interest" description="Disordered" evidence="1">
    <location>
        <begin position="88"/>
        <end position="189"/>
    </location>
</feature>
<keyword evidence="3" id="KW-1185">Reference proteome</keyword>
<proteinExistence type="predicted"/>
<dbReference type="HOGENOM" id="CLU_997649_0_0_1"/>
<dbReference type="eggNOG" id="ENOG502S6F0">
    <property type="taxonomic scope" value="Eukaryota"/>
</dbReference>
<feature type="region of interest" description="Disordered" evidence="1">
    <location>
        <begin position="204"/>
        <end position="281"/>
    </location>
</feature>
<feature type="compositionally biased region" description="Polar residues" evidence="1">
    <location>
        <begin position="204"/>
        <end position="215"/>
    </location>
</feature>
<dbReference type="OrthoDB" id="21418at2759"/>
<dbReference type="Pfam" id="PF15251">
    <property type="entry name" value="TAPR1-like"/>
    <property type="match status" value="1"/>
</dbReference>
<feature type="compositionally biased region" description="Basic residues" evidence="1">
    <location>
        <begin position="224"/>
        <end position="234"/>
    </location>
</feature>
<dbReference type="PANTHER" id="PTHR38645:SF1">
    <property type="entry name" value="YALI0F12243P"/>
    <property type="match status" value="1"/>
</dbReference>
<dbReference type="Proteomes" id="UP000016931">
    <property type="component" value="Unassembled WGS sequence"/>
</dbReference>
<dbReference type="AlphaFoldDB" id="M3D973"/>
<dbReference type="GeneID" id="27905574"/>
<dbReference type="InterPro" id="IPR029196">
    <property type="entry name" value="HAPSTR1-like"/>
</dbReference>
<feature type="compositionally biased region" description="Basic and acidic residues" evidence="1">
    <location>
        <begin position="105"/>
        <end position="117"/>
    </location>
</feature>
<name>M3D973_SPHMS</name>
<evidence type="ECO:0000313" key="2">
    <source>
        <dbReference type="EMBL" id="EMF14700.1"/>
    </source>
</evidence>
<dbReference type="OMA" id="KNAVCEQ"/>
<dbReference type="EMBL" id="KB456262">
    <property type="protein sequence ID" value="EMF14700.1"/>
    <property type="molecule type" value="Genomic_DNA"/>
</dbReference>
<protein>
    <submittedName>
        <fullName evidence="2">Uncharacterized protein</fullName>
    </submittedName>
</protein>
<gene>
    <name evidence="2" type="ORF">SEPMUDRAFT_27989</name>
</gene>
<feature type="compositionally biased region" description="Polar residues" evidence="1">
    <location>
        <begin position="169"/>
        <end position="181"/>
    </location>
</feature>
<feature type="compositionally biased region" description="Basic and acidic residues" evidence="1">
    <location>
        <begin position="271"/>
        <end position="281"/>
    </location>
</feature>